<dbReference type="GO" id="GO:0008270">
    <property type="term" value="F:zinc ion binding"/>
    <property type="evidence" value="ECO:0007669"/>
    <property type="project" value="InterPro"/>
</dbReference>
<evidence type="ECO:0000313" key="8">
    <source>
        <dbReference type="Proteomes" id="UP000184330"/>
    </source>
</evidence>
<dbReference type="InterPro" id="IPR036864">
    <property type="entry name" value="Zn2-C6_fun-type_DNA-bd_sf"/>
</dbReference>
<organism evidence="7 8">
    <name type="scientific">Phialocephala subalpina</name>
    <dbReference type="NCBI Taxonomy" id="576137"/>
    <lineage>
        <taxon>Eukaryota</taxon>
        <taxon>Fungi</taxon>
        <taxon>Dikarya</taxon>
        <taxon>Ascomycota</taxon>
        <taxon>Pezizomycotina</taxon>
        <taxon>Leotiomycetes</taxon>
        <taxon>Helotiales</taxon>
        <taxon>Mollisiaceae</taxon>
        <taxon>Phialocephala</taxon>
        <taxon>Phialocephala fortinii species complex</taxon>
    </lineage>
</organism>
<keyword evidence="8" id="KW-1185">Reference proteome</keyword>
<dbReference type="PANTHER" id="PTHR47660:SF3">
    <property type="entry name" value="FINGER DOMAIN PROTEIN, PUTATIVE (AFU_ORTHOLOGUE AFUA_4G03310)-RELATED"/>
    <property type="match status" value="1"/>
</dbReference>
<reference evidence="7 8" key="1">
    <citation type="submission" date="2016-03" db="EMBL/GenBank/DDBJ databases">
        <authorList>
            <person name="Ploux O."/>
        </authorList>
    </citation>
    <scope>NUCLEOTIDE SEQUENCE [LARGE SCALE GENOMIC DNA]</scope>
    <source>
        <strain evidence="7 8">UAMH 11012</strain>
    </source>
</reference>
<dbReference type="STRING" id="576137.A0A1L7WKW2"/>
<evidence type="ECO:0000256" key="4">
    <source>
        <dbReference type="ARBA" id="ARBA00023163"/>
    </source>
</evidence>
<evidence type="ECO:0000256" key="5">
    <source>
        <dbReference type="ARBA" id="ARBA00023242"/>
    </source>
</evidence>
<proteinExistence type="predicted"/>
<keyword evidence="3" id="KW-0805">Transcription regulation</keyword>
<dbReference type="InterPro" id="IPR001138">
    <property type="entry name" value="Zn2Cys6_DnaBD"/>
</dbReference>
<dbReference type="AlphaFoldDB" id="A0A1L7WKW2"/>
<dbReference type="Gene3D" id="4.10.240.10">
    <property type="entry name" value="Zn(2)-C6 fungal-type DNA-binding domain"/>
    <property type="match status" value="1"/>
</dbReference>
<evidence type="ECO:0000256" key="3">
    <source>
        <dbReference type="ARBA" id="ARBA00023015"/>
    </source>
</evidence>
<dbReference type="PROSITE" id="PS00463">
    <property type="entry name" value="ZN2_CY6_FUNGAL_1"/>
    <property type="match status" value="1"/>
</dbReference>
<dbReference type="GO" id="GO:0000981">
    <property type="term" value="F:DNA-binding transcription factor activity, RNA polymerase II-specific"/>
    <property type="evidence" value="ECO:0007669"/>
    <property type="project" value="InterPro"/>
</dbReference>
<dbReference type="OrthoDB" id="4216928at2759"/>
<sequence>MASTMKTRQKSCIACANSKRRCDRRIPYCSQCAAKFIPCEYKAAPQRTSKTMAEDSLPSSETFQDTPMVSGIELIHLQTTSLPPFSGTSSLFQVSGSDFNQQPNSLTDTDESFLDMYDMQLFNHPLPRIGTMDRPRTAYLIKTLRSYPSLLLSTTRTPFIHPFLFSPTIPSPLQDTIAACSLYLSKNETNEAVVWEIISSMVGKLLHSRRGGGGSWSVNEHLAAVQALVMFQIIRLFDGDVRARGDGEEVEGVLEEWTDGLALRTGLVAEAQEQPSPDARSLVEKGWESWVFEESVKRTVIVSRMVIAMYSVLKRGFCTYVEKVTELSFTARKELWEASSAVHWSLAVEAQERFYVQQMELGEVLGKARLEDVDELGLLMLVTYKGVDGVNEWIVRMGSRALIG</sequence>
<protein>
    <recommendedName>
        <fullName evidence="6">Zn(2)-C6 fungal-type domain-containing protein</fullName>
    </recommendedName>
</protein>
<keyword evidence="1" id="KW-0479">Metal-binding</keyword>
<dbReference type="SUPFAM" id="SSF57701">
    <property type="entry name" value="Zn2/Cys6 DNA-binding domain"/>
    <property type="match status" value="1"/>
</dbReference>
<dbReference type="EMBL" id="FJOG01000003">
    <property type="protein sequence ID" value="CZR53408.1"/>
    <property type="molecule type" value="Genomic_DNA"/>
</dbReference>
<evidence type="ECO:0000256" key="2">
    <source>
        <dbReference type="ARBA" id="ARBA00022833"/>
    </source>
</evidence>
<dbReference type="Pfam" id="PF00172">
    <property type="entry name" value="Zn_clus"/>
    <property type="match status" value="1"/>
</dbReference>
<dbReference type="SMART" id="SM00066">
    <property type="entry name" value="GAL4"/>
    <property type="match status" value="1"/>
</dbReference>
<accession>A0A1L7WKW2</accession>
<feature type="domain" description="Zn(2)-C6 fungal-type" evidence="6">
    <location>
        <begin position="11"/>
        <end position="41"/>
    </location>
</feature>
<evidence type="ECO:0000259" key="6">
    <source>
        <dbReference type="PROSITE" id="PS50048"/>
    </source>
</evidence>
<name>A0A1L7WKW2_9HELO</name>
<keyword evidence="5" id="KW-0539">Nucleus</keyword>
<dbReference type="CDD" id="cd00067">
    <property type="entry name" value="GAL4"/>
    <property type="match status" value="1"/>
</dbReference>
<dbReference type="PANTHER" id="PTHR47660">
    <property type="entry name" value="TRANSCRIPTION FACTOR WITH C2H2 AND ZN(2)-CYS(6) DNA BINDING DOMAIN (EUROFUNG)-RELATED-RELATED"/>
    <property type="match status" value="1"/>
</dbReference>
<keyword evidence="4" id="KW-0804">Transcription</keyword>
<dbReference type="Proteomes" id="UP000184330">
    <property type="component" value="Unassembled WGS sequence"/>
</dbReference>
<gene>
    <name evidence="7" type="ORF">PAC_03286</name>
</gene>
<evidence type="ECO:0000313" key="7">
    <source>
        <dbReference type="EMBL" id="CZR53408.1"/>
    </source>
</evidence>
<keyword evidence="2" id="KW-0862">Zinc</keyword>
<dbReference type="PROSITE" id="PS50048">
    <property type="entry name" value="ZN2_CY6_FUNGAL_2"/>
    <property type="match status" value="1"/>
</dbReference>
<evidence type="ECO:0000256" key="1">
    <source>
        <dbReference type="ARBA" id="ARBA00022723"/>
    </source>
</evidence>